<protein>
    <submittedName>
        <fullName evidence="8">Transmembrane protein 248-like</fullName>
    </submittedName>
</protein>
<sequence length="374" mass="41271">MTSHKFVSAASIVRGETNEARFPLAVVSRPTRKERCRFPSDDAHRVLSAVRGGSVSTEANSEKAICRSFVPVDPLQILTLGMVQPLRNLRSFLEHRPPFVIFLVCLLSLAGCFFSFSFYVQTHEVQNPDVNQDWNQLLSALSQLWFCVPANRTDELMSPQEMKKTHGASPLIGKHASDREASSAAGSSRTLRNFSFVVSVHSERPSEELKPFNIWTTVQGQKLGFKGLGATNSLNLTIAFPWWPVPERDTSNGSEAHACVTVTAPSSILPKINSPPKCHNQPTTELRYVVPSSEDIDQADPELACHRFTHHPDPALTVMLSKDEKALAVQHLIVVSTFLLLLCAFVCILASSYSKKHKNHSNGADSQKESLIGS</sequence>
<name>A0A8C4XGL5_ERPCA</name>
<evidence type="ECO:0000259" key="7">
    <source>
        <dbReference type="Pfam" id="PF14940"/>
    </source>
</evidence>
<dbReference type="AlphaFoldDB" id="A0A8C4XGL5"/>
<reference evidence="8" key="1">
    <citation type="submission" date="2021-06" db="EMBL/GenBank/DDBJ databases">
        <authorList>
            <consortium name="Wellcome Sanger Institute Data Sharing"/>
        </authorList>
    </citation>
    <scope>NUCLEOTIDE SEQUENCE [LARGE SCALE GENOMIC DNA]</scope>
</reference>
<keyword evidence="4 6" id="KW-0472">Membrane</keyword>
<reference evidence="8" key="3">
    <citation type="submission" date="2025-09" db="UniProtKB">
        <authorList>
            <consortium name="Ensembl"/>
        </authorList>
    </citation>
    <scope>IDENTIFICATION</scope>
</reference>
<accession>A0A8C4XGL5</accession>
<evidence type="ECO:0000256" key="5">
    <source>
        <dbReference type="SAM" id="MobiDB-lite"/>
    </source>
</evidence>
<dbReference type="OrthoDB" id="8680674at2759"/>
<dbReference type="GO" id="GO:0016020">
    <property type="term" value="C:membrane"/>
    <property type="evidence" value="ECO:0007669"/>
    <property type="project" value="UniProtKB-SubCell"/>
</dbReference>
<dbReference type="PANTHER" id="PTHR16002:SF6">
    <property type="entry name" value="INSULIN-LIKE GROWTH FACTOR-BINDING PROTEIN 3 RECEPTOR"/>
    <property type="match status" value="1"/>
</dbReference>
<evidence type="ECO:0000256" key="6">
    <source>
        <dbReference type="SAM" id="Phobius"/>
    </source>
</evidence>
<feature type="transmembrane region" description="Helical" evidence="6">
    <location>
        <begin position="328"/>
        <end position="350"/>
    </location>
</feature>
<dbReference type="InterPro" id="IPR039587">
    <property type="entry name" value="TMEM248/TMEM219_dom"/>
</dbReference>
<evidence type="ECO:0000256" key="1">
    <source>
        <dbReference type="ARBA" id="ARBA00004370"/>
    </source>
</evidence>
<evidence type="ECO:0000313" key="9">
    <source>
        <dbReference type="Proteomes" id="UP000694620"/>
    </source>
</evidence>
<comment type="subcellular location">
    <subcellularLocation>
        <location evidence="1">Membrane</location>
    </subcellularLocation>
</comment>
<keyword evidence="9" id="KW-1185">Reference proteome</keyword>
<organism evidence="8 9">
    <name type="scientific">Erpetoichthys calabaricus</name>
    <name type="common">Rope fish</name>
    <name type="synonym">Calamoichthys calabaricus</name>
    <dbReference type="NCBI Taxonomy" id="27687"/>
    <lineage>
        <taxon>Eukaryota</taxon>
        <taxon>Metazoa</taxon>
        <taxon>Chordata</taxon>
        <taxon>Craniata</taxon>
        <taxon>Vertebrata</taxon>
        <taxon>Euteleostomi</taxon>
        <taxon>Actinopterygii</taxon>
        <taxon>Polypteriformes</taxon>
        <taxon>Polypteridae</taxon>
        <taxon>Erpetoichthys</taxon>
    </lineage>
</organism>
<feature type="domain" description="TMEM248/TMEM219" evidence="7">
    <location>
        <begin position="89"/>
        <end position="319"/>
    </location>
</feature>
<dbReference type="RefSeq" id="XP_028680470.2">
    <property type="nucleotide sequence ID" value="XM_028824637.2"/>
</dbReference>
<feature type="region of interest" description="Disordered" evidence="5">
    <location>
        <begin position="165"/>
        <end position="185"/>
    </location>
</feature>
<evidence type="ECO:0000313" key="8">
    <source>
        <dbReference type="Ensembl" id="ENSECRP00000030545.1"/>
    </source>
</evidence>
<dbReference type="PANTHER" id="PTHR16002">
    <property type="entry name" value="TRANSMEMBRANE PROTEIN 248-LIKE"/>
    <property type="match status" value="1"/>
</dbReference>
<dbReference type="GeneID" id="114668727"/>
<feature type="transmembrane region" description="Helical" evidence="6">
    <location>
        <begin position="99"/>
        <end position="120"/>
    </location>
</feature>
<evidence type="ECO:0000256" key="4">
    <source>
        <dbReference type="ARBA" id="ARBA00023136"/>
    </source>
</evidence>
<dbReference type="InterPro" id="IPR039493">
    <property type="entry name" value="TMEM248/TMEM219"/>
</dbReference>
<dbReference type="GeneTree" id="ENSGT00940000153883"/>
<dbReference type="Ensembl" id="ENSECRT00000031189.1">
    <property type="protein sequence ID" value="ENSECRP00000030545.1"/>
    <property type="gene ID" value="ENSECRG00000020720.1"/>
</dbReference>
<reference evidence="8" key="2">
    <citation type="submission" date="2025-08" db="UniProtKB">
        <authorList>
            <consortium name="Ensembl"/>
        </authorList>
    </citation>
    <scope>IDENTIFICATION</scope>
</reference>
<evidence type="ECO:0000256" key="3">
    <source>
        <dbReference type="ARBA" id="ARBA00022989"/>
    </source>
</evidence>
<keyword evidence="3 6" id="KW-1133">Transmembrane helix</keyword>
<keyword evidence="2 6" id="KW-0812">Transmembrane</keyword>
<gene>
    <name evidence="8" type="primary">zgc:158398</name>
</gene>
<dbReference type="Pfam" id="PF14940">
    <property type="entry name" value="TMEM219"/>
    <property type="match status" value="1"/>
</dbReference>
<evidence type="ECO:0000256" key="2">
    <source>
        <dbReference type="ARBA" id="ARBA00022692"/>
    </source>
</evidence>
<dbReference type="Proteomes" id="UP000694620">
    <property type="component" value="Chromosome 18"/>
</dbReference>
<proteinExistence type="predicted"/>